<dbReference type="InParanoid" id="A0A4V3SIN5"/>
<dbReference type="PROSITE" id="PS51375">
    <property type="entry name" value="PPR"/>
    <property type="match status" value="5"/>
</dbReference>
<evidence type="ECO:0000256" key="5">
    <source>
        <dbReference type="PROSITE-ProRule" id="PRU00708"/>
    </source>
</evidence>
<evidence type="ECO:0000256" key="3">
    <source>
        <dbReference type="ARBA" id="ARBA00044493"/>
    </source>
</evidence>
<dbReference type="STRING" id="341454.A0A4V3SIN5"/>
<proteinExistence type="inferred from homology"/>
<evidence type="ECO:0000313" key="8">
    <source>
        <dbReference type="EMBL" id="TGZ80775.1"/>
    </source>
</evidence>
<dbReference type="InterPro" id="IPR002885">
    <property type="entry name" value="PPR_rpt"/>
</dbReference>
<feature type="repeat" description="PPR" evidence="5">
    <location>
        <begin position="980"/>
        <end position="1010"/>
    </location>
</feature>
<feature type="domain" description="Tetratricopeptide repeat" evidence="7">
    <location>
        <begin position="458"/>
        <end position="558"/>
    </location>
</feature>
<dbReference type="AlphaFoldDB" id="A0A4V3SIN5"/>
<keyword evidence="2" id="KW-0677">Repeat</keyword>
<gene>
    <name evidence="8" type="ORF">EX30DRAFT_306998</name>
</gene>
<dbReference type="Pfam" id="PF01535">
    <property type="entry name" value="PPR"/>
    <property type="match status" value="4"/>
</dbReference>
<dbReference type="Gene3D" id="1.25.40.10">
    <property type="entry name" value="Tetratricopeptide repeat domain"/>
    <property type="match status" value="4"/>
</dbReference>
<evidence type="ECO:0000256" key="2">
    <source>
        <dbReference type="ARBA" id="ARBA00022737"/>
    </source>
</evidence>
<evidence type="ECO:0000256" key="4">
    <source>
        <dbReference type="ARBA" id="ARBA00044511"/>
    </source>
</evidence>
<evidence type="ECO:0000256" key="6">
    <source>
        <dbReference type="SAM" id="MobiDB-lite"/>
    </source>
</evidence>
<name>A0A4V3SIN5_9PEZI</name>
<dbReference type="Pfam" id="PF24603">
    <property type="entry name" value="TPR_30"/>
    <property type="match status" value="1"/>
</dbReference>
<dbReference type="InterPro" id="IPR011990">
    <property type="entry name" value="TPR-like_helical_dom_sf"/>
</dbReference>
<dbReference type="Pfam" id="PF13041">
    <property type="entry name" value="PPR_2"/>
    <property type="match status" value="1"/>
</dbReference>
<dbReference type="PANTHER" id="PTHR47447">
    <property type="entry name" value="OS03G0856100 PROTEIN"/>
    <property type="match status" value="1"/>
</dbReference>
<dbReference type="PANTHER" id="PTHR47447:SF17">
    <property type="entry name" value="OS12G0638900 PROTEIN"/>
    <property type="match status" value="1"/>
</dbReference>
<feature type="region of interest" description="Disordered" evidence="6">
    <location>
        <begin position="175"/>
        <end position="195"/>
    </location>
</feature>
<feature type="compositionally biased region" description="Low complexity" evidence="6">
    <location>
        <begin position="111"/>
        <end position="120"/>
    </location>
</feature>
<feature type="repeat" description="PPR" evidence="5">
    <location>
        <begin position="945"/>
        <end position="979"/>
    </location>
</feature>
<sequence>MVFKPFTHLARQSIAKQLVNGYAQSVVAATQSSHASSILPIHKFGGSKAPAKVQHAFGGAHSGRAAPGKDGNGGDGLASFYAVQGQNPDENDDKKYLFSRKILWSKAQHQQQQKQLLAGPQPVPIEEAEGPRSRSGSFVSVAEEVDEAAVEYQAAADASGETDQAAAIDENVVEDALEESEAQKESSPAENALAEEPITVQYNQQLLQLRDEERYHEVTAIFNHMLAQGIPRSTNTYNLLITSLIRLGPRNVNEVVEAYKSMLREQLSPNTTTYTVLVEFLATRAIQSHTVVRHIDSDADRFNMLLPSKKALAEELRDENTLGMALELFYASTQADRVYPSFLYDTLLQACAKYGRENDMLNVFTHMENNGMIATPDAIRSMIRGFGRAGNVRCAVETYNCWIETTEAKDPEAMDARYLVYRDLIKAYMDAGDPHGAMAFLEKVIDVSRERGRIEWLAQAIVKGLIQDGDIHSAKVWASRLSIQLTQTKWLAKLMREAADKGDLHFTRVLYNAVDTNTASSAQLADLHNVIAQCQMSALALCIRQDDLELARSLWMELGNRDISAGANTTAAMAYINMLHRHKCNNEATVTLNHFTARYLNRGPYPYASPYRRADISEIVDEIIITQGIHNDLTPSQGLDMIEVAHRHGVRIGYKAARHILARFDINRVLGLSAAQWEKIMELQVSVLVSWQHLDRGLEDGDVFRFKGLLNRGIDLGVPVVGPVAELVSHGIMAINDSNLAQKWEHYVQACHSLPMTPPDSVVALPHTPISIQPAAFDESFDPYPNKVDVATSTMIDEQLGRSKTVRVPDLRRTYRQVRRHGKALHLATLANLVTATARTNSFEDFIVEIYRNAEIDTPYRENFADSRYGWCLLMDAMVAAYLNMGKRPMAEKYHHEMRRKLHCSPSANTFGLYIVSLKGSKSHDEASEAKAIFRQAIEEGVLPSSFLFNAVIGKLAKARRVDDCLYFFAQMRVMDIKPTSVTYGTMINALTRVGDEKFAVELFEEMEAVPNYKPRPAPYNSMMQFFISTRRDRAEVLKYYNMMLARQIKPTSHTYKLLIEAHATLDPPDLATAESILNSIPTPESSHHAALIHAKGCVLHDVPAAIAHFERVMSSGSILPDSTLYQSLLESLVANHQVTDTEKWVADMSRNGIALTPYIANTLIHGWAKEGNMGKAWEIYGKAARKEPSTYEAMVRACLGAGEVEKARAVAAEMGRRGYPEAVVARVEELVRGA</sequence>
<dbReference type="Pfam" id="PF13812">
    <property type="entry name" value="PPR_3"/>
    <property type="match status" value="1"/>
</dbReference>
<evidence type="ECO:0000259" key="7">
    <source>
        <dbReference type="Pfam" id="PF24603"/>
    </source>
</evidence>
<accession>A0A4V3SIN5</accession>
<organism evidence="8 9">
    <name type="scientific">Ascodesmis nigricans</name>
    <dbReference type="NCBI Taxonomy" id="341454"/>
    <lineage>
        <taxon>Eukaryota</taxon>
        <taxon>Fungi</taxon>
        <taxon>Dikarya</taxon>
        <taxon>Ascomycota</taxon>
        <taxon>Pezizomycotina</taxon>
        <taxon>Pezizomycetes</taxon>
        <taxon>Pezizales</taxon>
        <taxon>Ascodesmidaceae</taxon>
        <taxon>Ascodesmis</taxon>
    </lineage>
</organism>
<reference evidence="8 9" key="1">
    <citation type="submission" date="2019-04" db="EMBL/GenBank/DDBJ databases">
        <title>Comparative genomics and transcriptomics to analyze fruiting body development in filamentous ascomycetes.</title>
        <authorList>
            <consortium name="DOE Joint Genome Institute"/>
            <person name="Lutkenhaus R."/>
            <person name="Traeger S."/>
            <person name="Breuer J."/>
            <person name="Kuo A."/>
            <person name="Lipzen A."/>
            <person name="Pangilinan J."/>
            <person name="Dilworth D."/>
            <person name="Sandor L."/>
            <person name="Poggeler S."/>
            <person name="Barry K."/>
            <person name="Grigoriev I.V."/>
            <person name="Nowrousian M."/>
        </authorList>
    </citation>
    <scope>NUCLEOTIDE SEQUENCE [LARGE SCALE GENOMIC DNA]</scope>
    <source>
        <strain evidence="8 9">CBS 389.68</strain>
    </source>
</reference>
<dbReference type="InterPro" id="IPR057585">
    <property type="entry name" value="TPR_dom_fungi"/>
</dbReference>
<dbReference type="NCBIfam" id="TIGR00756">
    <property type="entry name" value="PPR"/>
    <property type="match status" value="2"/>
</dbReference>
<evidence type="ECO:0000313" key="9">
    <source>
        <dbReference type="Proteomes" id="UP000298138"/>
    </source>
</evidence>
<evidence type="ECO:0000256" key="1">
    <source>
        <dbReference type="ARBA" id="ARBA00006192"/>
    </source>
</evidence>
<dbReference type="EMBL" id="ML220122">
    <property type="protein sequence ID" value="TGZ80775.1"/>
    <property type="molecule type" value="Genomic_DNA"/>
</dbReference>
<feature type="repeat" description="PPR" evidence="5">
    <location>
        <begin position="340"/>
        <end position="374"/>
    </location>
</feature>
<dbReference type="Proteomes" id="UP000298138">
    <property type="component" value="Unassembled WGS sequence"/>
</dbReference>
<feature type="repeat" description="PPR" evidence="5">
    <location>
        <begin position="1188"/>
        <end position="1222"/>
    </location>
</feature>
<comment type="subunit">
    <text evidence="4">Binds to mitochondrial small subunit 15S rRNA.</text>
</comment>
<dbReference type="OrthoDB" id="411857at2759"/>
<comment type="similarity">
    <text evidence="1">Belongs to the CCM1 family.</text>
</comment>
<feature type="repeat" description="PPR" evidence="5">
    <location>
        <begin position="233"/>
        <end position="269"/>
    </location>
</feature>
<keyword evidence="9" id="KW-1185">Reference proteome</keyword>
<protein>
    <recommendedName>
        <fullName evidence="7">Tetratricopeptide repeat domain-containing protein</fullName>
    </recommendedName>
</protein>
<feature type="region of interest" description="Disordered" evidence="6">
    <location>
        <begin position="111"/>
        <end position="138"/>
    </location>
</feature>
<comment type="function">
    <text evidence="3">Regulates mitochondrial small subunit maturation by controlling 15S rRNA 5'-end processing. Localizes to the 5' precursor of the 15S rRNA in a position that is subsequently occupied by mS47 in the mature yeast mtSSU. Uses structure and sequence-specific RNA recognition, binding to a single-stranded region of the precursor and specifically recognizing bases -6 to -1. The exchange of Ccm1 for mS47 is coupled to the irreversible removal of precursor rRNA that is accompanied by conformational changes of the mitoribosomal proteins uS5m and mS26. These conformational changes signal completion of 5'-end rRNA processing through protection of the mature 5'-end of the 15S rRNA and stabilization of mS47. The removal of the 5' precursor together with the dissociation of Ccm1 may be catalyzed by the 5'-3' exoribonuclease Pet127. Involved in the specific removal of group I introns in mitochondrial encoded transcripts.</text>
</comment>